<protein>
    <recommendedName>
        <fullName evidence="4">HIG1 domain-containing protein</fullName>
    </recommendedName>
</protein>
<keyword evidence="1" id="KW-1133">Transmembrane helix</keyword>
<dbReference type="EMBL" id="JAATOP010000015">
    <property type="protein sequence ID" value="NIY73865.1"/>
    <property type="molecule type" value="Genomic_DNA"/>
</dbReference>
<accession>A0ABX0W0K8</accession>
<dbReference type="RefSeq" id="WP_167639251.1">
    <property type="nucleotide sequence ID" value="NZ_JAATOP010000015.1"/>
</dbReference>
<gene>
    <name evidence="2" type="ORF">HCZ30_15650</name>
</gene>
<organism evidence="2 3">
    <name type="scientific">Marivivens donghaensis</name>
    <dbReference type="NCBI Taxonomy" id="1699413"/>
    <lineage>
        <taxon>Bacteria</taxon>
        <taxon>Pseudomonadati</taxon>
        <taxon>Pseudomonadota</taxon>
        <taxon>Alphaproteobacteria</taxon>
        <taxon>Rhodobacterales</taxon>
        <taxon>Paracoccaceae</taxon>
        <taxon>Marivivens group</taxon>
        <taxon>Marivivens</taxon>
    </lineage>
</organism>
<feature type="transmembrane region" description="Helical" evidence="1">
    <location>
        <begin position="6"/>
        <end position="26"/>
    </location>
</feature>
<feature type="transmembrane region" description="Helical" evidence="1">
    <location>
        <begin position="47"/>
        <end position="70"/>
    </location>
</feature>
<proteinExistence type="predicted"/>
<evidence type="ECO:0000313" key="3">
    <source>
        <dbReference type="Proteomes" id="UP000709466"/>
    </source>
</evidence>
<evidence type="ECO:0000256" key="1">
    <source>
        <dbReference type="SAM" id="Phobius"/>
    </source>
</evidence>
<keyword evidence="1" id="KW-0812">Transmembrane</keyword>
<comment type="caution">
    <text evidence="2">The sequence shown here is derived from an EMBL/GenBank/DDBJ whole genome shotgun (WGS) entry which is preliminary data.</text>
</comment>
<evidence type="ECO:0008006" key="4">
    <source>
        <dbReference type="Google" id="ProtNLM"/>
    </source>
</evidence>
<keyword evidence="1" id="KW-0472">Membrane</keyword>
<reference evidence="2 3" key="1">
    <citation type="submission" date="2020-03" db="EMBL/GenBank/DDBJ databases">
        <title>Bacterial isolates of synthetic phycosphere.</title>
        <authorList>
            <person name="Fu H."/>
            <person name="Moran M.A."/>
        </authorList>
    </citation>
    <scope>NUCLEOTIDE SEQUENCE [LARGE SCALE GENOMIC DNA]</scope>
    <source>
        <strain evidence="2 3">HF1</strain>
    </source>
</reference>
<name>A0ABX0W0K8_9RHOB</name>
<dbReference type="Proteomes" id="UP000709466">
    <property type="component" value="Unassembled WGS sequence"/>
</dbReference>
<evidence type="ECO:0000313" key="2">
    <source>
        <dbReference type="EMBL" id="NIY73865.1"/>
    </source>
</evidence>
<sequence>MDIVIWIGAAVTLLGVIGLMSTVVMVGKAKKSSANDEEMRARLQKIIPMNFAALAVSMIGLMAVIVGISLG</sequence>
<keyword evidence="3" id="KW-1185">Reference proteome</keyword>